<dbReference type="PANTHER" id="PTHR42060:SF1">
    <property type="entry name" value="NHL REPEAT-CONTAINING PROTEIN"/>
    <property type="match status" value="1"/>
</dbReference>
<evidence type="ECO:0000313" key="3">
    <source>
        <dbReference type="Proteomes" id="UP000019487"/>
    </source>
</evidence>
<gene>
    <name evidence="2" type="ORF">SBOR_4405</name>
</gene>
<comment type="caution">
    <text evidence="2">The sequence shown here is derived from an EMBL/GenBank/DDBJ whole genome shotgun (WGS) entry which is preliminary data.</text>
</comment>
<protein>
    <recommendedName>
        <fullName evidence="4">SMP-30/Gluconolactonase/LRE-like region domain-containing protein</fullName>
    </recommendedName>
</protein>
<evidence type="ECO:0000256" key="1">
    <source>
        <dbReference type="SAM" id="MobiDB-lite"/>
    </source>
</evidence>
<dbReference type="EMBL" id="AYSA01000202">
    <property type="protein sequence ID" value="ESZ95206.1"/>
    <property type="molecule type" value="Genomic_DNA"/>
</dbReference>
<feature type="compositionally biased region" description="Basic and acidic residues" evidence="1">
    <location>
        <begin position="232"/>
        <end position="242"/>
    </location>
</feature>
<dbReference type="OrthoDB" id="9977941at2759"/>
<proteinExistence type="predicted"/>
<keyword evidence="3" id="KW-1185">Reference proteome</keyword>
<dbReference type="SUPFAM" id="SSF63829">
    <property type="entry name" value="Calcium-dependent phosphotriesterase"/>
    <property type="match status" value="1"/>
</dbReference>
<dbReference type="InterPro" id="IPR011042">
    <property type="entry name" value="6-blade_b-propeller_TolB-like"/>
</dbReference>
<dbReference type="InterPro" id="IPR052998">
    <property type="entry name" value="Hetero-Diels-Alderase-like"/>
</dbReference>
<evidence type="ECO:0008006" key="4">
    <source>
        <dbReference type="Google" id="ProtNLM"/>
    </source>
</evidence>
<dbReference type="AlphaFoldDB" id="W9CH56"/>
<reference evidence="2 3" key="1">
    <citation type="journal article" date="2014" name="Genome Announc.">
        <title>Draft genome sequence of Sclerotinia borealis, a psychrophilic plant pathogenic fungus.</title>
        <authorList>
            <person name="Mardanov A.V."/>
            <person name="Beletsky A.V."/>
            <person name="Kadnikov V.V."/>
            <person name="Ignatov A.N."/>
            <person name="Ravin N.V."/>
        </authorList>
    </citation>
    <scope>NUCLEOTIDE SEQUENCE [LARGE SCALE GENOMIC DNA]</scope>
    <source>
        <strain evidence="3">F-4157</strain>
    </source>
</reference>
<feature type="compositionally biased region" description="Basic and acidic residues" evidence="1">
    <location>
        <begin position="250"/>
        <end position="261"/>
    </location>
</feature>
<dbReference type="PANTHER" id="PTHR42060">
    <property type="entry name" value="NHL REPEAT-CONTAINING PROTEIN-RELATED"/>
    <property type="match status" value="1"/>
</dbReference>
<dbReference type="Proteomes" id="UP000019487">
    <property type="component" value="Unassembled WGS sequence"/>
</dbReference>
<evidence type="ECO:0000313" key="2">
    <source>
        <dbReference type="EMBL" id="ESZ95206.1"/>
    </source>
</evidence>
<dbReference type="HOGENOM" id="CLU_052989_3_0_1"/>
<dbReference type="Gene3D" id="2.120.10.30">
    <property type="entry name" value="TolB, C-terminal domain"/>
    <property type="match status" value="1"/>
</dbReference>
<organism evidence="2 3">
    <name type="scientific">Sclerotinia borealis (strain F-4128)</name>
    <dbReference type="NCBI Taxonomy" id="1432307"/>
    <lineage>
        <taxon>Eukaryota</taxon>
        <taxon>Fungi</taxon>
        <taxon>Dikarya</taxon>
        <taxon>Ascomycota</taxon>
        <taxon>Pezizomycotina</taxon>
        <taxon>Leotiomycetes</taxon>
        <taxon>Helotiales</taxon>
        <taxon>Sclerotiniaceae</taxon>
        <taxon>Sclerotinia</taxon>
    </lineage>
</organism>
<sequence>MTTFTHTNIRILTPATVTKLTDIPSADFLNGMTTLDDTHILVADIYNGWVYKICTTTGAYSIILNDPKMKYPLTGASTNLGINGLKISDSHLYWTNTAIGILNRIQIRSDGSAIGESEVYTDNVPKADDFVFKGDGSIWVAQNQMDELGVVGVGETSARVVAGSNVWTVLAGVTAGHFGRGVGDKEVLYLATSGGEFFFGRGGRMFEDIFGGERGKGRREVEENVPFEKHFLAGEKEKEKEKEKKKKYRIEKGNENEHKKA</sequence>
<feature type="region of interest" description="Disordered" evidence="1">
    <location>
        <begin position="232"/>
        <end position="261"/>
    </location>
</feature>
<accession>W9CH56</accession>
<name>W9CH56_SCLBF</name>